<accession>A0ABP0WE14</accession>
<keyword evidence="1" id="KW-0175">Coiled coil</keyword>
<sequence length="244" mass="27506">MMNSIGCGGRSMGASSKNHNISGSNIMVDHQLPNVGFDQIDDDAPRAMVKVRAMKPDWNFDVHCGSSIPELGAGNKVPVVPVNPRLWDEGVMAPAASDAALLGHQVDALEVDLSAHINNEHHLFTINQQLCDRLAMCCDELNGEKIEAQLKTLQNQIQESLQLLHHLSERNEALEKEKGDVQRMLQKHVEEFEIKRSSMQAEKRSLNAENVCVQAHIRNLAKDLHFRRRRRRQWGTCVRQDQPN</sequence>
<name>A0ABP0WE14_9BRYO</name>
<reference evidence="2" key="1">
    <citation type="submission" date="2024-02" db="EMBL/GenBank/DDBJ databases">
        <authorList>
            <consortium name="ELIXIR-Norway"/>
            <consortium name="Elixir Norway"/>
        </authorList>
    </citation>
    <scope>NUCLEOTIDE SEQUENCE</scope>
</reference>
<gene>
    <name evidence="2" type="ORF">CSSPJE1EN1_LOCUS9103</name>
</gene>
<organism evidence="2 3">
    <name type="scientific">Sphagnum jensenii</name>
    <dbReference type="NCBI Taxonomy" id="128206"/>
    <lineage>
        <taxon>Eukaryota</taxon>
        <taxon>Viridiplantae</taxon>
        <taxon>Streptophyta</taxon>
        <taxon>Embryophyta</taxon>
        <taxon>Bryophyta</taxon>
        <taxon>Sphagnophytina</taxon>
        <taxon>Sphagnopsida</taxon>
        <taxon>Sphagnales</taxon>
        <taxon>Sphagnaceae</taxon>
        <taxon>Sphagnum</taxon>
    </lineage>
</organism>
<keyword evidence="3" id="KW-1185">Reference proteome</keyword>
<evidence type="ECO:0000313" key="2">
    <source>
        <dbReference type="EMBL" id="CAK9263625.1"/>
    </source>
</evidence>
<protein>
    <submittedName>
        <fullName evidence="2">Uncharacterized protein</fullName>
    </submittedName>
</protein>
<evidence type="ECO:0000313" key="3">
    <source>
        <dbReference type="Proteomes" id="UP001497444"/>
    </source>
</evidence>
<evidence type="ECO:0000256" key="1">
    <source>
        <dbReference type="SAM" id="Coils"/>
    </source>
</evidence>
<proteinExistence type="predicted"/>
<feature type="coiled-coil region" evidence="1">
    <location>
        <begin position="143"/>
        <end position="209"/>
    </location>
</feature>
<dbReference type="EMBL" id="OZ020111">
    <property type="protein sequence ID" value="CAK9263625.1"/>
    <property type="molecule type" value="Genomic_DNA"/>
</dbReference>
<dbReference type="Proteomes" id="UP001497444">
    <property type="component" value="Chromosome 16"/>
</dbReference>